<feature type="transmembrane region" description="Helical" evidence="1">
    <location>
        <begin position="71"/>
        <end position="92"/>
    </location>
</feature>
<dbReference type="Proteomes" id="UP001057738">
    <property type="component" value="Chromosome"/>
</dbReference>
<organism evidence="2 3">
    <name type="scientific">Streptomyces yangpuensis</name>
    <dbReference type="NCBI Taxonomy" id="1648182"/>
    <lineage>
        <taxon>Bacteria</taxon>
        <taxon>Bacillati</taxon>
        <taxon>Actinomycetota</taxon>
        <taxon>Actinomycetes</taxon>
        <taxon>Kitasatosporales</taxon>
        <taxon>Streptomycetaceae</taxon>
        <taxon>Streptomyces</taxon>
    </lineage>
</organism>
<gene>
    <name evidence="2" type="ORF">NRK68_01675</name>
</gene>
<keyword evidence="3" id="KW-1185">Reference proteome</keyword>
<evidence type="ECO:0000313" key="3">
    <source>
        <dbReference type="Proteomes" id="UP001057738"/>
    </source>
</evidence>
<proteinExistence type="predicted"/>
<dbReference type="RefSeq" id="WP_183066050.1">
    <property type="nucleotide sequence ID" value="NZ_CP102514.1"/>
</dbReference>
<sequence length="156" mass="15534">MSSSAVPDSGSSVGAVASVRGSGFGWWKVLVTGAVGAAVVNLIVFAVARLAGASLVVVDGGAQHPITVGGVIGSSVVPLVVGLGAALLAALWKPVFLRIAQYVGSGLALLSVAGPLSADADGGTVAALSLMHITLGVAVFTTLELRRRHGLHRRHP</sequence>
<protein>
    <submittedName>
        <fullName evidence="2">DUF6069 family protein</fullName>
    </submittedName>
</protein>
<dbReference type="InterPro" id="IPR045713">
    <property type="entry name" value="DUF6069"/>
</dbReference>
<evidence type="ECO:0000256" key="1">
    <source>
        <dbReference type="SAM" id="Phobius"/>
    </source>
</evidence>
<name>A0ABY5PPT4_9ACTN</name>
<evidence type="ECO:0000313" key="2">
    <source>
        <dbReference type="EMBL" id="UUY46031.1"/>
    </source>
</evidence>
<keyword evidence="1" id="KW-0472">Membrane</keyword>
<reference evidence="2" key="1">
    <citation type="submission" date="2022-08" db="EMBL/GenBank/DDBJ databases">
        <authorList>
            <person name="Tian L."/>
        </authorList>
    </citation>
    <scope>NUCLEOTIDE SEQUENCE</scope>
    <source>
        <strain evidence="2">CM253</strain>
    </source>
</reference>
<feature type="transmembrane region" description="Helical" evidence="1">
    <location>
        <begin position="29"/>
        <end position="51"/>
    </location>
</feature>
<feature type="transmembrane region" description="Helical" evidence="1">
    <location>
        <begin position="124"/>
        <end position="145"/>
    </location>
</feature>
<keyword evidence="1" id="KW-0812">Transmembrane</keyword>
<accession>A0ABY5PPT4</accession>
<keyword evidence="1" id="KW-1133">Transmembrane helix</keyword>
<dbReference type="Pfam" id="PF19545">
    <property type="entry name" value="DUF6069"/>
    <property type="match status" value="1"/>
</dbReference>
<feature type="transmembrane region" description="Helical" evidence="1">
    <location>
        <begin position="99"/>
        <end position="118"/>
    </location>
</feature>
<dbReference type="GeneID" id="95572147"/>
<dbReference type="EMBL" id="CP102514">
    <property type="protein sequence ID" value="UUY46031.1"/>
    <property type="molecule type" value="Genomic_DNA"/>
</dbReference>